<evidence type="ECO:0000313" key="3">
    <source>
        <dbReference type="Proteomes" id="UP000296049"/>
    </source>
</evidence>
<keyword evidence="3" id="KW-1185">Reference proteome</keyword>
<evidence type="ECO:0000313" key="2">
    <source>
        <dbReference type="EMBL" id="EOA96737.1"/>
    </source>
</evidence>
<accession>R0L8W1</accession>
<gene>
    <name evidence="2" type="ORF">Anapl_13352</name>
</gene>
<organism evidence="2 3">
    <name type="scientific">Anas platyrhynchos</name>
    <name type="common">Mallard</name>
    <name type="synonym">Anas boschas</name>
    <dbReference type="NCBI Taxonomy" id="8839"/>
    <lineage>
        <taxon>Eukaryota</taxon>
        <taxon>Metazoa</taxon>
        <taxon>Chordata</taxon>
        <taxon>Craniata</taxon>
        <taxon>Vertebrata</taxon>
        <taxon>Euteleostomi</taxon>
        <taxon>Archelosauria</taxon>
        <taxon>Archosauria</taxon>
        <taxon>Dinosauria</taxon>
        <taxon>Saurischia</taxon>
        <taxon>Theropoda</taxon>
        <taxon>Coelurosauria</taxon>
        <taxon>Aves</taxon>
        <taxon>Neognathae</taxon>
        <taxon>Galloanserae</taxon>
        <taxon>Anseriformes</taxon>
        <taxon>Anatidae</taxon>
        <taxon>Anatinae</taxon>
        <taxon>Anas</taxon>
    </lineage>
</organism>
<proteinExistence type="predicted"/>
<feature type="region of interest" description="Disordered" evidence="1">
    <location>
        <begin position="83"/>
        <end position="105"/>
    </location>
</feature>
<protein>
    <submittedName>
        <fullName evidence="2">Uncharacterized protein</fullName>
    </submittedName>
</protein>
<sequence length="679" mass="75410">MHNNSSSTNCLNTSSRVPLLLRCGVGVVIVGSPACMDTQICHRVCVTSPQHDRLSARQLRENDKGRGRQLWQFWQRGAAMEGSVGGQHGAAQEVLSPPGEDGQHPARRWVRDTHLAEIRKDLVLITQRALRQLEGKAGGPDPEEMPGGPCSTLQRGSKHTMQAHGATKRHAHSWLWALAVLQGWWKGKFNSFLGDSMVQDYFHHPCGQTGHRLDTVSPIQVFSKAPKSPPLQASVWPEAHLAVTAALPSLVSWPHPSGPSELTLELLCNAPHMLYALGARTDFQGCSTGMWRRRRKPAAFQTATGCSGFVSHTSGLQLSYGKLQLLSNAMQCMTPMYNTGENKGKDDLIRIRLSKGDSVKANSHPRASRLSCQLPWYFSAVLPGAFGHAQLQRCCEMGHRLGNISWDMDKEKDFNPPLIRSVAVAARIQKSPVISTSFSLSSLKTKTSVAFFMEPVTAAVEGSTAQDGPPMIAHKEKEEHTCLFIMRNWALKQGNHFEKQQAVLDHPFRRTLADSMPEQVEALVCSEYRTAIRSCMPDPVSWVNSFVCDQSTIYSFLTSSPQFITELKQCSNVDKNQVLLPDAGTDHKSLLSCRCSTVRIRTDFWRCLPIYFDFQLDLKQKQPEALTAATRDLNFAAVEAEVVCFCYRGNGQRQNRGCNIGKESTEMPGWQLEHPLAIQ</sequence>
<dbReference type="EMBL" id="KB743889">
    <property type="protein sequence ID" value="EOA96737.1"/>
    <property type="molecule type" value="Genomic_DNA"/>
</dbReference>
<dbReference type="AlphaFoldDB" id="R0L8W1"/>
<feature type="region of interest" description="Disordered" evidence="1">
    <location>
        <begin position="135"/>
        <end position="156"/>
    </location>
</feature>
<name>R0L8W1_ANAPL</name>
<dbReference type="Proteomes" id="UP000296049">
    <property type="component" value="Unassembled WGS sequence"/>
</dbReference>
<reference evidence="3" key="1">
    <citation type="journal article" date="2013" name="Nat. Genet.">
        <title>The duck genome and transcriptome provide insight into an avian influenza virus reservoir species.</title>
        <authorList>
            <person name="Huang Y."/>
            <person name="Li Y."/>
            <person name="Burt D.W."/>
            <person name="Chen H."/>
            <person name="Zhang Y."/>
            <person name="Qian W."/>
            <person name="Kim H."/>
            <person name="Gan S."/>
            <person name="Zhao Y."/>
            <person name="Li J."/>
            <person name="Yi K."/>
            <person name="Feng H."/>
            <person name="Zhu P."/>
            <person name="Li B."/>
            <person name="Liu Q."/>
            <person name="Fairley S."/>
            <person name="Magor K.E."/>
            <person name="Du Z."/>
            <person name="Hu X."/>
            <person name="Goodman L."/>
            <person name="Tafer H."/>
            <person name="Vignal A."/>
            <person name="Lee T."/>
            <person name="Kim K.W."/>
            <person name="Sheng Z."/>
            <person name="An Y."/>
            <person name="Searle S."/>
            <person name="Herrero J."/>
            <person name="Groenen M.A."/>
            <person name="Crooijmans R.P."/>
            <person name="Faraut T."/>
            <person name="Cai Q."/>
            <person name="Webster R.G."/>
            <person name="Aldridge J.R."/>
            <person name="Warren W.C."/>
            <person name="Bartschat S."/>
            <person name="Kehr S."/>
            <person name="Marz M."/>
            <person name="Stadler P.F."/>
            <person name="Smith J."/>
            <person name="Kraus R.H."/>
            <person name="Zhao Y."/>
            <person name="Ren L."/>
            <person name="Fei J."/>
            <person name="Morisson M."/>
            <person name="Kaiser P."/>
            <person name="Griffin D.K."/>
            <person name="Rao M."/>
            <person name="Pitel F."/>
            <person name="Wang J."/>
            <person name="Li N."/>
        </authorList>
    </citation>
    <scope>NUCLEOTIDE SEQUENCE [LARGE SCALE GENOMIC DNA]</scope>
</reference>
<evidence type="ECO:0000256" key="1">
    <source>
        <dbReference type="SAM" id="MobiDB-lite"/>
    </source>
</evidence>